<dbReference type="GO" id="GO:0005737">
    <property type="term" value="C:cytoplasm"/>
    <property type="evidence" value="ECO:0007669"/>
    <property type="project" value="UniProtKB-SubCell"/>
</dbReference>
<comment type="similarity">
    <text evidence="10 11 14 15">Belongs to the peptidase S16 family.</text>
</comment>
<evidence type="ECO:0000256" key="8">
    <source>
        <dbReference type="ARBA" id="ARBA00023016"/>
    </source>
</evidence>
<accession>A0A363UN20</accession>
<dbReference type="SMART" id="SM00464">
    <property type="entry name" value="LON"/>
    <property type="match status" value="1"/>
</dbReference>
<keyword evidence="5 10" id="KW-0378">Hydrolase</keyword>
<dbReference type="EMBL" id="QEQK01000004">
    <property type="protein sequence ID" value="PWN56811.1"/>
    <property type="molecule type" value="Genomic_DNA"/>
</dbReference>
<evidence type="ECO:0000256" key="13">
    <source>
        <dbReference type="PIRSR" id="PIRSR001174-2"/>
    </source>
</evidence>
<dbReference type="Gene3D" id="3.40.50.300">
    <property type="entry name" value="P-loop containing nucleotide triphosphate hydrolases"/>
    <property type="match status" value="1"/>
</dbReference>
<dbReference type="PROSITE" id="PS01046">
    <property type="entry name" value="LON_SER"/>
    <property type="match status" value="1"/>
</dbReference>
<dbReference type="EC" id="3.4.21.53" evidence="10 11"/>
<keyword evidence="4 10" id="KW-0547">Nucleotide-binding</keyword>
<evidence type="ECO:0000256" key="15">
    <source>
        <dbReference type="RuleBase" id="RU000591"/>
    </source>
</evidence>
<dbReference type="FunFam" id="1.20.5.5270:FF:000002">
    <property type="entry name" value="Lon protease homolog"/>
    <property type="match status" value="1"/>
</dbReference>
<evidence type="ECO:0000256" key="10">
    <source>
        <dbReference type="HAMAP-Rule" id="MF_01973"/>
    </source>
</evidence>
<feature type="domain" description="Lon proteolytic" evidence="17">
    <location>
        <begin position="590"/>
        <end position="771"/>
    </location>
</feature>
<dbReference type="PANTHER" id="PTHR10046">
    <property type="entry name" value="ATP DEPENDENT LON PROTEASE FAMILY MEMBER"/>
    <property type="match status" value="1"/>
</dbReference>
<dbReference type="Gene3D" id="1.10.8.60">
    <property type="match status" value="1"/>
</dbReference>
<dbReference type="InterPro" id="IPR054594">
    <property type="entry name" value="Lon_lid"/>
</dbReference>
<name>A0A363UN20_9GAMM</name>
<dbReference type="OrthoDB" id="9803599at2"/>
<protein>
    <recommendedName>
        <fullName evidence="10 11">Lon protease</fullName>
        <ecNumber evidence="10 11">3.4.21.53</ecNumber>
    </recommendedName>
    <alternativeName>
        <fullName evidence="10">ATP-dependent protease La</fullName>
    </alternativeName>
</protein>
<evidence type="ECO:0000256" key="1">
    <source>
        <dbReference type="ARBA" id="ARBA00004496"/>
    </source>
</evidence>
<comment type="induction">
    <text evidence="10">By heat shock.</text>
</comment>
<dbReference type="InterPro" id="IPR014721">
    <property type="entry name" value="Ribsml_uS5_D2-typ_fold_subgr"/>
</dbReference>
<dbReference type="Pfam" id="PF22667">
    <property type="entry name" value="Lon_lid"/>
    <property type="match status" value="1"/>
</dbReference>
<dbReference type="Proteomes" id="UP000251800">
    <property type="component" value="Unassembled WGS sequence"/>
</dbReference>
<dbReference type="InterPro" id="IPR027065">
    <property type="entry name" value="Lon_Prtase"/>
</dbReference>
<dbReference type="SMART" id="SM00382">
    <property type="entry name" value="AAA"/>
    <property type="match status" value="1"/>
</dbReference>
<keyword evidence="2 10" id="KW-0963">Cytoplasm</keyword>
<evidence type="ECO:0000256" key="3">
    <source>
        <dbReference type="ARBA" id="ARBA00022670"/>
    </source>
</evidence>
<comment type="catalytic activity">
    <reaction evidence="9 10 11 14">
        <text>Hydrolysis of proteins in presence of ATP.</text>
        <dbReference type="EC" id="3.4.21.53"/>
    </reaction>
</comment>
<evidence type="ECO:0000313" key="20">
    <source>
        <dbReference type="Proteomes" id="UP000251800"/>
    </source>
</evidence>
<dbReference type="InterPro" id="IPR020568">
    <property type="entry name" value="Ribosomal_Su5_D2-typ_SF"/>
</dbReference>
<dbReference type="InterPro" id="IPR004815">
    <property type="entry name" value="Lon_bac/euk-typ"/>
</dbReference>
<evidence type="ECO:0000256" key="11">
    <source>
        <dbReference type="PIRNR" id="PIRNR001174"/>
    </source>
</evidence>
<keyword evidence="3 10" id="KW-0645">Protease</keyword>
<dbReference type="InterPro" id="IPR003111">
    <property type="entry name" value="Lon_prtase_N"/>
</dbReference>
<evidence type="ECO:0000256" key="9">
    <source>
        <dbReference type="ARBA" id="ARBA00050665"/>
    </source>
</evidence>
<organism evidence="19 20">
    <name type="scientific">Abyssibacter profundi</name>
    <dbReference type="NCBI Taxonomy" id="2182787"/>
    <lineage>
        <taxon>Bacteria</taxon>
        <taxon>Pseudomonadati</taxon>
        <taxon>Pseudomonadota</taxon>
        <taxon>Gammaproteobacteria</taxon>
        <taxon>Chromatiales</taxon>
        <taxon>Oceanococcaceae</taxon>
        <taxon>Abyssibacter</taxon>
    </lineage>
</organism>
<dbReference type="CDD" id="cd19500">
    <property type="entry name" value="RecA-like_Lon"/>
    <property type="match status" value="1"/>
</dbReference>
<dbReference type="SUPFAM" id="SSF88697">
    <property type="entry name" value="PUA domain-like"/>
    <property type="match status" value="1"/>
</dbReference>
<dbReference type="Gene3D" id="1.20.58.1480">
    <property type="match status" value="1"/>
</dbReference>
<dbReference type="Gene3D" id="2.30.130.40">
    <property type="entry name" value="LON domain-like"/>
    <property type="match status" value="1"/>
</dbReference>
<dbReference type="PROSITE" id="PS51787">
    <property type="entry name" value="LON_N"/>
    <property type="match status" value="1"/>
</dbReference>
<dbReference type="FunFam" id="3.40.50.300:FF:000021">
    <property type="entry name" value="Lon protease homolog"/>
    <property type="match status" value="1"/>
</dbReference>
<dbReference type="InterPro" id="IPR046336">
    <property type="entry name" value="Lon_prtase_N_sf"/>
</dbReference>
<feature type="binding site" evidence="10 13">
    <location>
        <begin position="354"/>
        <end position="361"/>
    </location>
    <ligand>
        <name>ATP</name>
        <dbReference type="ChEBI" id="CHEBI:30616"/>
    </ligand>
</feature>
<dbReference type="GO" id="GO:0016887">
    <property type="term" value="F:ATP hydrolysis activity"/>
    <property type="evidence" value="ECO:0007669"/>
    <property type="project" value="UniProtKB-UniRule"/>
</dbReference>
<dbReference type="Pfam" id="PF00004">
    <property type="entry name" value="AAA"/>
    <property type="match status" value="1"/>
</dbReference>
<keyword evidence="7 10" id="KW-0067">ATP-binding</keyword>
<feature type="active site" evidence="10 12">
    <location>
        <position position="720"/>
    </location>
</feature>
<dbReference type="Pfam" id="PF05362">
    <property type="entry name" value="Lon_C"/>
    <property type="match status" value="1"/>
</dbReference>
<dbReference type="PIRSF" id="PIRSF001174">
    <property type="entry name" value="Lon_proteas"/>
    <property type="match status" value="1"/>
</dbReference>
<dbReference type="PROSITE" id="PS51786">
    <property type="entry name" value="LON_PROTEOLYTIC"/>
    <property type="match status" value="1"/>
</dbReference>
<proteinExistence type="evidence at transcript level"/>
<dbReference type="FunFam" id="1.20.58.1480:FF:000001">
    <property type="entry name" value="Lon protease"/>
    <property type="match status" value="1"/>
</dbReference>
<evidence type="ECO:0000259" key="18">
    <source>
        <dbReference type="PROSITE" id="PS51787"/>
    </source>
</evidence>
<dbReference type="GO" id="GO:0006515">
    <property type="term" value="P:protein quality control for misfolded or incompletely synthesized proteins"/>
    <property type="evidence" value="ECO:0007669"/>
    <property type="project" value="UniProtKB-UniRule"/>
</dbReference>
<comment type="subunit">
    <text evidence="10 11">Homohexamer. Organized in a ring with a central cavity.</text>
</comment>
<evidence type="ECO:0000256" key="14">
    <source>
        <dbReference type="PROSITE-ProRule" id="PRU01122"/>
    </source>
</evidence>
<feature type="region of interest" description="Disordered" evidence="16">
    <location>
        <begin position="773"/>
        <end position="796"/>
    </location>
</feature>
<dbReference type="SUPFAM" id="SSF54211">
    <property type="entry name" value="Ribosomal protein S5 domain 2-like"/>
    <property type="match status" value="1"/>
</dbReference>
<dbReference type="InterPro" id="IPR003959">
    <property type="entry name" value="ATPase_AAA_core"/>
</dbReference>
<keyword evidence="6 10" id="KW-0720">Serine protease</keyword>
<gene>
    <name evidence="10" type="primary">lon</name>
    <name evidence="19" type="ORF">DEH80_05155</name>
</gene>
<dbReference type="GO" id="GO:0034605">
    <property type="term" value="P:cellular response to heat"/>
    <property type="evidence" value="ECO:0007669"/>
    <property type="project" value="UniProtKB-UniRule"/>
</dbReference>
<feature type="domain" description="Lon N-terminal" evidence="18">
    <location>
        <begin position="7"/>
        <end position="202"/>
    </location>
</feature>
<dbReference type="InterPro" id="IPR003593">
    <property type="entry name" value="AAA+_ATPase"/>
</dbReference>
<dbReference type="RefSeq" id="WP_109719409.1">
    <property type="nucleotide sequence ID" value="NZ_QEQK01000004.1"/>
</dbReference>
<dbReference type="InterPro" id="IPR008268">
    <property type="entry name" value="Peptidase_S16_AS"/>
</dbReference>
<dbReference type="AlphaFoldDB" id="A0A363UN20"/>
<dbReference type="NCBIfam" id="TIGR00763">
    <property type="entry name" value="lon"/>
    <property type="match status" value="1"/>
</dbReference>
<dbReference type="NCBIfam" id="NF008053">
    <property type="entry name" value="PRK10787.1"/>
    <property type="match status" value="1"/>
</dbReference>
<dbReference type="GO" id="GO:0043565">
    <property type="term" value="F:sequence-specific DNA binding"/>
    <property type="evidence" value="ECO:0007669"/>
    <property type="project" value="UniProtKB-UniRule"/>
</dbReference>
<comment type="caution">
    <text evidence="19">The sequence shown here is derived from an EMBL/GenBank/DDBJ whole genome shotgun (WGS) entry which is preliminary data.</text>
</comment>
<evidence type="ECO:0000256" key="7">
    <source>
        <dbReference type="ARBA" id="ARBA00022840"/>
    </source>
</evidence>
<evidence type="ECO:0000256" key="6">
    <source>
        <dbReference type="ARBA" id="ARBA00022825"/>
    </source>
</evidence>
<evidence type="ECO:0000256" key="16">
    <source>
        <dbReference type="SAM" id="MobiDB-lite"/>
    </source>
</evidence>
<evidence type="ECO:0000256" key="2">
    <source>
        <dbReference type="ARBA" id="ARBA00022490"/>
    </source>
</evidence>
<keyword evidence="8 10" id="KW-0346">Stress response</keyword>
<dbReference type="InterPro" id="IPR008269">
    <property type="entry name" value="Lon_proteolytic"/>
</dbReference>
<dbReference type="Gene3D" id="3.30.230.10">
    <property type="match status" value="1"/>
</dbReference>
<dbReference type="InterPro" id="IPR015947">
    <property type="entry name" value="PUA-like_sf"/>
</dbReference>
<keyword evidence="20" id="KW-1185">Reference proteome</keyword>
<dbReference type="Gene3D" id="1.20.5.5270">
    <property type="match status" value="1"/>
</dbReference>
<evidence type="ECO:0000313" key="19">
    <source>
        <dbReference type="EMBL" id="PWN56811.1"/>
    </source>
</evidence>
<dbReference type="InterPro" id="IPR027543">
    <property type="entry name" value="Lon_bac"/>
</dbReference>
<feature type="compositionally biased region" description="Low complexity" evidence="16">
    <location>
        <begin position="778"/>
        <end position="790"/>
    </location>
</feature>
<dbReference type="GO" id="GO:0005524">
    <property type="term" value="F:ATP binding"/>
    <property type="evidence" value="ECO:0007669"/>
    <property type="project" value="UniProtKB-UniRule"/>
</dbReference>
<dbReference type="FunFam" id="3.30.230.10:FF:000010">
    <property type="entry name" value="Lon protease"/>
    <property type="match status" value="1"/>
</dbReference>
<comment type="subcellular location">
    <subcellularLocation>
        <location evidence="1 10 11">Cytoplasm</location>
    </subcellularLocation>
</comment>
<comment type="function">
    <text evidence="10">ATP-dependent serine protease that mediates the selective degradation of mutant and abnormal proteins as well as certain short-lived regulatory proteins. Required for cellular homeostasis and for survival from DNA damage and developmental changes induced by stress. Degrades polypeptides processively to yield small peptide fragments that are 5 to 10 amino acids long. Binds to DNA in a double-stranded, site-specific manner.</text>
</comment>
<dbReference type="PRINTS" id="PR00830">
    <property type="entry name" value="ENDOLAPTASE"/>
</dbReference>
<evidence type="ECO:0000259" key="17">
    <source>
        <dbReference type="PROSITE" id="PS51786"/>
    </source>
</evidence>
<evidence type="ECO:0000256" key="4">
    <source>
        <dbReference type="ARBA" id="ARBA00022741"/>
    </source>
</evidence>
<sequence>MSEEQQVPVLPLRDVVVYPHMAIPLFVGRDKSVNALNAAMADDKKILLVAQREAETDDPGLEDVYEVGTLASILQLLKLPDGTRKVLVEGTERARLTSFSEREDGYVVADYTHFDEQDEDDSRELDALVRSVLGLFEQYVKLNKKTPAELLPSLTSMDDAGRLADTIAAHLSLRLEDKQTILEADSPRARLEHIVALIEGEIDILQIEKRIRGRVKQQMEKSQREYYLNEQMKAIQKELGEMEDAPNEMEEIENKIEKAGMPKAVKAKAMTEFNKLKMMSPMSAEATVVRNYLDALTGAPWKKRTKTRIDVERAQDQLDEDHYGLESVKERILEYLAVQSRVRKLRGPILCLVGPPGVGKTSLGQSIARAVNRKFVRMSLGGVRDEAEIRGHRRTYIGAMPGKIVQNLTKTGVRNPLFLLDEIDKMAMDFRGDPASALLEVLDPEQNNTFNDHYLEVDFDLSDVMFVATANTLNIPGPLLDRMEVIRLPGYTEDEKVNIAQRYLLPKAIKDNGLQAEELSVSEGAIRDAVRLYTREAGVRNLERLMAKVARKVVKQLVEDPKRGPVQVTVRNLNNYLGVPQFRYGQAEGENRIGQVTGLAWTEVGGELLTVETAVVAGKGRLTHTGSLGDVMKESVQAALTVVRSRADTLGVKSEFQQETDIHVHVPEGATPKDGPSAGIAMTTALVSALTKIPVRADVAMTGEITLRGEVLPIGGLKEKLLAAHRGGIKTVVIPHENTKDLADIPANIKNKLNIEPVRWIDDVLRLALEHMPEPGEGESSTPAAAGEGAEAARAH</sequence>
<dbReference type="InterPro" id="IPR027417">
    <property type="entry name" value="P-loop_NTPase"/>
</dbReference>
<feature type="active site" evidence="10 12">
    <location>
        <position position="677"/>
    </location>
</feature>
<evidence type="ECO:0000256" key="5">
    <source>
        <dbReference type="ARBA" id="ARBA00022801"/>
    </source>
</evidence>
<dbReference type="HAMAP" id="MF_01973">
    <property type="entry name" value="lon_bact"/>
    <property type="match status" value="1"/>
</dbReference>
<reference evidence="19 20" key="1">
    <citation type="submission" date="2018-05" db="EMBL/GenBank/DDBJ databases">
        <title>Abyssibacter profundi OUC007T gen. nov., sp. nov, a marine bacterium isolated from seawater of the Mariana Trench.</title>
        <authorList>
            <person name="Zhou S."/>
        </authorList>
    </citation>
    <scope>NUCLEOTIDE SEQUENCE [LARGE SCALE GENOMIC DNA]</scope>
    <source>
        <strain evidence="19 20">OUC007</strain>
    </source>
</reference>
<dbReference type="SUPFAM" id="SSF52540">
    <property type="entry name" value="P-loop containing nucleoside triphosphate hydrolases"/>
    <property type="match status" value="1"/>
</dbReference>
<dbReference type="Pfam" id="PF02190">
    <property type="entry name" value="LON_substr_bdg"/>
    <property type="match status" value="1"/>
</dbReference>
<dbReference type="GO" id="GO:0004176">
    <property type="term" value="F:ATP-dependent peptidase activity"/>
    <property type="evidence" value="ECO:0007669"/>
    <property type="project" value="UniProtKB-UniRule"/>
</dbReference>
<dbReference type="GO" id="GO:0004252">
    <property type="term" value="F:serine-type endopeptidase activity"/>
    <property type="evidence" value="ECO:0007669"/>
    <property type="project" value="UniProtKB-UniRule"/>
</dbReference>
<evidence type="ECO:0000256" key="12">
    <source>
        <dbReference type="PIRSR" id="PIRSR001174-1"/>
    </source>
</evidence>